<dbReference type="EMBL" id="BBPA01000065">
    <property type="protein sequence ID" value="GAL94841.1"/>
    <property type="molecule type" value="Genomic_DNA"/>
</dbReference>
<gene>
    <name evidence="1" type="ORF">N44_03696</name>
</gene>
<protein>
    <submittedName>
        <fullName evidence="1">Uncharacterized protein</fullName>
    </submittedName>
</protein>
<dbReference type="AlphaFoldDB" id="A0A0A1W003"/>
<accession>A0A0A1W003</accession>
<dbReference type="Proteomes" id="UP000030321">
    <property type="component" value="Unassembled WGS sequence"/>
</dbReference>
<name>A0A0A1W003_MICAE</name>
<organism evidence="1 2">
    <name type="scientific">Microcystis aeruginosa NIES-44</name>
    <dbReference type="NCBI Taxonomy" id="449439"/>
    <lineage>
        <taxon>Bacteria</taxon>
        <taxon>Bacillati</taxon>
        <taxon>Cyanobacteriota</taxon>
        <taxon>Cyanophyceae</taxon>
        <taxon>Oscillatoriophycideae</taxon>
        <taxon>Chroococcales</taxon>
        <taxon>Microcystaceae</taxon>
        <taxon>Microcystis</taxon>
    </lineage>
</organism>
<sequence length="39" mass="4317">MTEGILNYFEVIKILPHAHLMAMLYLPMATVAKISGELG</sequence>
<evidence type="ECO:0000313" key="1">
    <source>
        <dbReference type="EMBL" id="GAL94841.1"/>
    </source>
</evidence>
<proteinExistence type="predicted"/>
<reference evidence="2" key="1">
    <citation type="journal article" date="2015" name="Genome">
        <title>Whole Genome Sequence of the Non-Microcystin-Producing Microcystis aeruginosa Strain NIES-44.</title>
        <authorList>
            <person name="Okano K."/>
            <person name="Miyata N."/>
            <person name="Ozaki Y."/>
        </authorList>
    </citation>
    <scope>NUCLEOTIDE SEQUENCE [LARGE SCALE GENOMIC DNA]</scope>
    <source>
        <strain evidence="2">NIES-44</strain>
    </source>
</reference>
<evidence type="ECO:0000313" key="2">
    <source>
        <dbReference type="Proteomes" id="UP000030321"/>
    </source>
</evidence>
<comment type="caution">
    <text evidence="1">The sequence shown here is derived from an EMBL/GenBank/DDBJ whole genome shotgun (WGS) entry which is preliminary data.</text>
</comment>